<accession>A0A2G6KGU9</accession>
<dbReference type="AlphaFoldDB" id="A0A2G6KGU9"/>
<dbReference type="PROSITE" id="PS00187">
    <property type="entry name" value="TPP_ENZYMES"/>
    <property type="match status" value="1"/>
</dbReference>
<keyword evidence="8 14" id="KW-0479">Metal-binding</keyword>
<dbReference type="GO" id="GO:0003984">
    <property type="term" value="F:acetolactate synthase activity"/>
    <property type="evidence" value="ECO:0007669"/>
    <property type="project" value="UniProtKB-EC"/>
</dbReference>
<evidence type="ECO:0000256" key="4">
    <source>
        <dbReference type="ARBA" id="ARBA00013145"/>
    </source>
</evidence>
<dbReference type="PANTHER" id="PTHR18968:SF13">
    <property type="entry name" value="ACETOLACTATE SYNTHASE CATALYTIC SUBUNIT, MITOCHONDRIAL"/>
    <property type="match status" value="1"/>
</dbReference>
<keyword evidence="7 14" id="KW-0808">Transferase</keyword>
<evidence type="ECO:0000259" key="15">
    <source>
        <dbReference type="Pfam" id="PF00205"/>
    </source>
</evidence>
<dbReference type="InterPro" id="IPR011766">
    <property type="entry name" value="TPP_enzyme_TPP-bd"/>
</dbReference>
<dbReference type="CDD" id="cd07035">
    <property type="entry name" value="TPP_PYR_POX_like"/>
    <property type="match status" value="1"/>
</dbReference>
<comment type="similarity">
    <text evidence="3 14">Belongs to the TPP enzyme family.</text>
</comment>
<sequence length="562" mass="60528">MEMTGARILLECLKREGVDIVFGYPGAVILPLHDQIEEFGIRFVLTRHEQGAIHAATGYARATGKTGVCLATSGPGGTNLVTGITDAYLDSIPVVAFTGQVPRLMIGNDAFQEADIVGITRSVTKHNYLVQDVEEFSTTVRSAFHIAGTGRPGPVLVDMPKDILMAETEFVYPEKVKIRGYSPNYYGNAKQIKRAAKTITEAKRPIIYSGGGVISSGASQELCEFAHKTNIPVTSTLMGLGAFPGDDPQFLGMLGMHGTQYANLAVTACDLLIAVGARFDDRVTGNLDKFASDATIIHIDIDPSAISKNIKVDTPIVGDAKNVLVELNKIVEGGDYTEWLEQVEAWKREKPLSYENSEDSIQPQQVIEEVASITQGEAIITTEVGQHQMWAAQYGCYKSPRTFISSGGLGVMGFGFPAAIGAQAGCPDKLVIDIAGDGSFQMVVQELATAVCGEFPVKIVILNNGFLGMIRQWQDLFYGERFCHSCLRHGSGEYYPDFVKLAEAYGAVGIRIKDPAELRSKLEEAFATPAPVVIDVLVNEAENVYPMVPAGAGIGDMLTEGA</sequence>
<dbReference type="InterPro" id="IPR012846">
    <property type="entry name" value="Acetolactate_synth_lsu"/>
</dbReference>
<evidence type="ECO:0000256" key="9">
    <source>
        <dbReference type="ARBA" id="ARBA00022827"/>
    </source>
</evidence>
<name>A0A2G6KGU9_9BACT</name>
<dbReference type="Pfam" id="PF00205">
    <property type="entry name" value="TPP_enzyme_M"/>
    <property type="match status" value="1"/>
</dbReference>
<dbReference type="UniPathway" id="UPA00047">
    <property type="reaction ID" value="UER00055"/>
</dbReference>
<dbReference type="GO" id="GO:0050660">
    <property type="term" value="F:flavin adenine dinucleotide binding"/>
    <property type="evidence" value="ECO:0007669"/>
    <property type="project" value="InterPro"/>
</dbReference>
<dbReference type="EMBL" id="PDSK01000091">
    <property type="protein sequence ID" value="PIE34232.1"/>
    <property type="molecule type" value="Genomic_DNA"/>
</dbReference>
<dbReference type="FunFam" id="3.40.50.970:FF:000016">
    <property type="entry name" value="Acetolactate synthase"/>
    <property type="match status" value="1"/>
</dbReference>
<evidence type="ECO:0000256" key="5">
    <source>
        <dbReference type="ARBA" id="ARBA00022605"/>
    </source>
</evidence>
<organism evidence="18 19">
    <name type="scientific">candidate division KSB3 bacterium</name>
    <dbReference type="NCBI Taxonomy" id="2044937"/>
    <lineage>
        <taxon>Bacteria</taxon>
        <taxon>candidate division KSB3</taxon>
    </lineage>
</organism>
<evidence type="ECO:0000259" key="17">
    <source>
        <dbReference type="Pfam" id="PF02776"/>
    </source>
</evidence>
<dbReference type="Gene3D" id="3.40.50.1220">
    <property type="entry name" value="TPP-binding domain"/>
    <property type="match status" value="1"/>
</dbReference>
<gene>
    <name evidence="18" type="primary">ilvB</name>
    <name evidence="18" type="ORF">CSA56_08640</name>
</gene>
<dbReference type="InterPro" id="IPR045229">
    <property type="entry name" value="TPP_enz"/>
</dbReference>
<feature type="domain" description="Thiamine pyrophosphate enzyme TPP-binding" evidence="16">
    <location>
        <begin position="384"/>
        <end position="536"/>
    </location>
</feature>
<keyword evidence="10 14" id="KW-0460">Magnesium</keyword>
<dbReference type="InterPro" id="IPR029061">
    <property type="entry name" value="THDP-binding"/>
</dbReference>
<reference evidence="18 19" key="1">
    <citation type="submission" date="2017-10" db="EMBL/GenBank/DDBJ databases">
        <title>Novel microbial diversity and functional potential in the marine mammal oral microbiome.</title>
        <authorList>
            <person name="Dudek N.K."/>
            <person name="Sun C.L."/>
            <person name="Burstein D."/>
            <person name="Kantor R.S."/>
            <person name="Aliaga Goltsman D.S."/>
            <person name="Bik E.M."/>
            <person name="Thomas B.C."/>
            <person name="Banfield J.F."/>
            <person name="Relman D.A."/>
        </authorList>
    </citation>
    <scope>NUCLEOTIDE SEQUENCE [LARGE SCALE GENOMIC DNA]</scope>
    <source>
        <strain evidence="18">DOLJORAL78_47_16</strain>
    </source>
</reference>
<dbReference type="Proteomes" id="UP000230821">
    <property type="component" value="Unassembled WGS sequence"/>
</dbReference>
<evidence type="ECO:0000256" key="8">
    <source>
        <dbReference type="ARBA" id="ARBA00022723"/>
    </source>
</evidence>
<comment type="catalytic activity">
    <reaction evidence="13 14">
        <text>2 pyruvate + H(+) = (2S)-2-acetolactate + CO2</text>
        <dbReference type="Rhea" id="RHEA:25249"/>
        <dbReference type="ChEBI" id="CHEBI:15361"/>
        <dbReference type="ChEBI" id="CHEBI:15378"/>
        <dbReference type="ChEBI" id="CHEBI:16526"/>
        <dbReference type="ChEBI" id="CHEBI:58476"/>
        <dbReference type="EC" id="2.2.1.6"/>
    </reaction>
</comment>
<dbReference type="GO" id="GO:0000287">
    <property type="term" value="F:magnesium ion binding"/>
    <property type="evidence" value="ECO:0007669"/>
    <property type="project" value="UniProtKB-UniRule"/>
</dbReference>
<evidence type="ECO:0000256" key="3">
    <source>
        <dbReference type="ARBA" id="ARBA00007812"/>
    </source>
</evidence>
<comment type="cofactor">
    <cofactor evidence="14">
        <name>Mg(2+)</name>
        <dbReference type="ChEBI" id="CHEBI:18420"/>
    </cofactor>
    <text evidence="14">Binds 1 Mg(2+) ion per subunit.</text>
</comment>
<dbReference type="GO" id="GO:0030976">
    <property type="term" value="F:thiamine pyrophosphate binding"/>
    <property type="evidence" value="ECO:0007669"/>
    <property type="project" value="UniProtKB-UniRule"/>
</dbReference>
<dbReference type="InterPro" id="IPR000399">
    <property type="entry name" value="TPP-bd_CS"/>
</dbReference>
<evidence type="ECO:0000256" key="12">
    <source>
        <dbReference type="ARBA" id="ARBA00023304"/>
    </source>
</evidence>
<proteinExistence type="inferred from homology"/>
<evidence type="ECO:0000256" key="11">
    <source>
        <dbReference type="ARBA" id="ARBA00023052"/>
    </source>
</evidence>
<dbReference type="PANTHER" id="PTHR18968">
    <property type="entry name" value="THIAMINE PYROPHOSPHATE ENZYMES"/>
    <property type="match status" value="1"/>
</dbReference>
<evidence type="ECO:0000256" key="10">
    <source>
        <dbReference type="ARBA" id="ARBA00022842"/>
    </source>
</evidence>
<keyword evidence="11 14" id="KW-0786">Thiamine pyrophosphate</keyword>
<evidence type="ECO:0000256" key="14">
    <source>
        <dbReference type="RuleBase" id="RU003591"/>
    </source>
</evidence>
<evidence type="ECO:0000259" key="16">
    <source>
        <dbReference type="Pfam" id="PF02775"/>
    </source>
</evidence>
<keyword evidence="12 14" id="KW-0100">Branched-chain amino acid biosynthesis</keyword>
<dbReference type="Pfam" id="PF02775">
    <property type="entry name" value="TPP_enzyme_C"/>
    <property type="match status" value="1"/>
</dbReference>
<evidence type="ECO:0000256" key="1">
    <source>
        <dbReference type="ARBA" id="ARBA00004974"/>
    </source>
</evidence>
<dbReference type="InterPro" id="IPR012000">
    <property type="entry name" value="Thiamin_PyroP_enz_cen_dom"/>
</dbReference>
<keyword evidence="9" id="KW-0274">FAD</keyword>
<feature type="domain" description="Thiamine pyrophosphate enzyme central" evidence="15">
    <location>
        <begin position="192"/>
        <end position="327"/>
    </location>
</feature>
<evidence type="ECO:0000256" key="6">
    <source>
        <dbReference type="ARBA" id="ARBA00022630"/>
    </source>
</evidence>
<evidence type="ECO:0000313" key="18">
    <source>
        <dbReference type="EMBL" id="PIE34232.1"/>
    </source>
</evidence>
<dbReference type="InterPro" id="IPR039368">
    <property type="entry name" value="AHAS_TPP"/>
</dbReference>
<dbReference type="Gene3D" id="3.40.50.970">
    <property type="match status" value="2"/>
</dbReference>
<evidence type="ECO:0000256" key="7">
    <source>
        <dbReference type="ARBA" id="ARBA00022679"/>
    </source>
</evidence>
<dbReference type="FunFam" id="3.40.50.970:FF:000007">
    <property type="entry name" value="Acetolactate synthase"/>
    <property type="match status" value="1"/>
</dbReference>
<evidence type="ECO:0000256" key="13">
    <source>
        <dbReference type="ARBA" id="ARBA00048670"/>
    </source>
</evidence>
<keyword evidence="5 14" id="KW-0028">Amino-acid biosynthesis</keyword>
<dbReference type="InterPro" id="IPR029035">
    <property type="entry name" value="DHS-like_NAD/FAD-binding_dom"/>
</dbReference>
<dbReference type="GO" id="GO:0009097">
    <property type="term" value="P:isoleucine biosynthetic process"/>
    <property type="evidence" value="ECO:0007669"/>
    <property type="project" value="UniProtKB-UniPathway"/>
</dbReference>
<comment type="cofactor">
    <cofactor evidence="14">
        <name>thiamine diphosphate</name>
        <dbReference type="ChEBI" id="CHEBI:58937"/>
    </cofactor>
    <text evidence="14">Binds 1 thiamine pyrophosphate per subunit.</text>
</comment>
<evidence type="ECO:0000313" key="19">
    <source>
        <dbReference type="Proteomes" id="UP000230821"/>
    </source>
</evidence>
<dbReference type="NCBIfam" id="TIGR00118">
    <property type="entry name" value="acolac_lg"/>
    <property type="match status" value="1"/>
</dbReference>
<dbReference type="GO" id="GO:0009099">
    <property type="term" value="P:L-valine biosynthetic process"/>
    <property type="evidence" value="ECO:0007669"/>
    <property type="project" value="UniProtKB-UniPathway"/>
</dbReference>
<comment type="pathway">
    <text evidence="1 14">Amino-acid biosynthesis; L-isoleucine biosynthesis; L-isoleucine from 2-oxobutanoate: step 1/4.</text>
</comment>
<dbReference type="UniPathway" id="UPA00049">
    <property type="reaction ID" value="UER00059"/>
</dbReference>
<dbReference type="SUPFAM" id="SSF52518">
    <property type="entry name" value="Thiamin diphosphate-binding fold (THDP-binding)"/>
    <property type="match status" value="2"/>
</dbReference>
<evidence type="ECO:0000256" key="2">
    <source>
        <dbReference type="ARBA" id="ARBA00005025"/>
    </source>
</evidence>
<protein>
    <recommendedName>
        <fullName evidence="4 14">Acetolactate synthase</fullName>
        <ecNumber evidence="4 14">2.2.1.6</ecNumber>
    </recommendedName>
</protein>
<feature type="domain" description="Thiamine pyrophosphate enzyme N-terminal TPP-binding" evidence="17">
    <location>
        <begin position="3"/>
        <end position="117"/>
    </location>
</feature>
<dbReference type="CDD" id="cd02015">
    <property type="entry name" value="TPP_AHAS"/>
    <property type="match status" value="1"/>
</dbReference>
<dbReference type="SUPFAM" id="SSF52467">
    <property type="entry name" value="DHS-like NAD/FAD-binding domain"/>
    <property type="match status" value="1"/>
</dbReference>
<dbReference type="FunFam" id="3.40.50.1220:FF:000008">
    <property type="entry name" value="Acetolactate synthase"/>
    <property type="match status" value="1"/>
</dbReference>
<comment type="caution">
    <text evidence="18">The sequence shown here is derived from an EMBL/GenBank/DDBJ whole genome shotgun (WGS) entry which is preliminary data.</text>
</comment>
<dbReference type="InterPro" id="IPR012001">
    <property type="entry name" value="Thiamin_PyroP_enz_TPP-bd_dom"/>
</dbReference>
<dbReference type="EC" id="2.2.1.6" evidence="4 14"/>
<dbReference type="Pfam" id="PF02776">
    <property type="entry name" value="TPP_enzyme_N"/>
    <property type="match status" value="1"/>
</dbReference>
<comment type="pathway">
    <text evidence="2 14">Amino-acid biosynthesis; L-valine biosynthesis; L-valine from pyruvate: step 1/4.</text>
</comment>
<dbReference type="GO" id="GO:0005948">
    <property type="term" value="C:acetolactate synthase complex"/>
    <property type="evidence" value="ECO:0007669"/>
    <property type="project" value="TreeGrafter"/>
</dbReference>
<keyword evidence="6" id="KW-0285">Flavoprotein</keyword>